<dbReference type="PANTHER" id="PTHR45614">
    <property type="entry name" value="MYB PROTEIN-RELATED"/>
    <property type="match status" value="1"/>
</dbReference>
<dbReference type="InterPro" id="IPR015395">
    <property type="entry name" value="C-myb_C"/>
</dbReference>
<keyword evidence="6" id="KW-0539">Nucleus</keyword>
<dbReference type="FunFam" id="1.10.10.60:FF:000010">
    <property type="entry name" value="Transcriptional activator Myb isoform A"/>
    <property type="match status" value="1"/>
</dbReference>
<dbReference type="InterPro" id="IPR017930">
    <property type="entry name" value="Myb_dom"/>
</dbReference>
<comment type="subcellular location">
    <subcellularLocation>
        <location evidence="1">Nucleus</location>
    </subcellularLocation>
</comment>
<dbReference type="Proteomes" id="UP000075885">
    <property type="component" value="Unassembled WGS sequence"/>
</dbReference>
<dbReference type="FunFam" id="1.10.10.60:FF:000016">
    <property type="entry name" value="Transcriptional activator Myb isoform A"/>
    <property type="match status" value="1"/>
</dbReference>
<evidence type="ECO:0000256" key="5">
    <source>
        <dbReference type="ARBA" id="ARBA00023163"/>
    </source>
</evidence>
<dbReference type="EnsemblMetazoa" id="AEPI008902-RA">
    <property type="protein sequence ID" value="AEPI008902-PA"/>
    <property type="gene ID" value="AEPI008902"/>
</dbReference>
<feature type="compositionally biased region" description="Polar residues" evidence="7">
    <location>
        <begin position="616"/>
        <end position="631"/>
    </location>
</feature>
<evidence type="ECO:0000259" key="9">
    <source>
        <dbReference type="PROSITE" id="PS51294"/>
    </source>
</evidence>
<feature type="region of interest" description="Disordered" evidence="7">
    <location>
        <begin position="1"/>
        <end position="25"/>
    </location>
</feature>
<feature type="region of interest" description="Disordered" evidence="7">
    <location>
        <begin position="489"/>
        <end position="532"/>
    </location>
</feature>
<evidence type="ECO:0000256" key="6">
    <source>
        <dbReference type="ARBA" id="ARBA00023242"/>
    </source>
</evidence>
<dbReference type="InterPro" id="IPR009057">
    <property type="entry name" value="Homeodomain-like_sf"/>
</dbReference>
<sequence>MDTSEDDNSEHSQGEKGSAKSRWTKHEDAALKQLVEQYGERWDIITKLLKDRTDVQCQQRWTKVVNPDLIKGPWTKEEDDKVVALVAKYGPKKWTLIARHLRGRIGKQCRERWHNHLNPNIKKSAWTDEEDKLIYEAHKQYGNQWAKIAKLLPGRTDNAIKNHWNSTMRRKYEGPEAARRRVKIAVTAPSQQPLQHYDHQQQQHQQGTDIGDVEPRVKQGRYPPHESLQNIIRNNRKKPSIDENQFRDEIPLEEGGHIGDKVAVSTDQGDFIIRPLPDREKQYVIEPVYPTRINMKLFADANITNNNNNNSVSDPQTTTAGRGGFHPMAIGDQQYLPANIDLHELINATRADDSVASEASVERKSQRNTTPNILRRKRKLKDDQELHDLLTMQAHYNEQQHQQQQQQGMVGSQGGQGSIGQDGNGNVRAGTDKMHMLSPSITPIKPLPFSPSQFLNSPSLNVSFDQLPASTPVKRAAVKNDTSLLSTPVPVKEVSVKTESKADNEDDGKTKTPLKEEGGKPATMEPRTPTPFKNAMAELGKRRSEIYVPPSPARIGEDIAEIMNQEQAKENSASETSSLMASGSDTSANNKTVINNNSNTTPTVDSKENALPARSGQVSPRPTKKGSSSSVFNQQWENSDMSFFAETPSKSLISDSGVTLSPSLRDPLREAELLLEGNESVNDGSANNTTVKSPVPVDPKWEKYACGKTRDHMIVSQLAHSCLKKTTLQPRSLNFYK</sequence>
<dbReference type="GO" id="GO:0000978">
    <property type="term" value="F:RNA polymerase II cis-regulatory region sequence-specific DNA binding"/>
    <property type="evidence" value="ECO:0007669"/>
    <property type="project" value="TreeGrafter"/>
</dbReference>
<dbReference type="Pfam" id="PF00249">
    <property type="entry name" value="Myb_DNA-binding"/>
    <property type="match status" value="1"/>
</dbReference>
<evidence type="ECO:0000313" key="10">
    <source>
        <dbReference type="EnsemblMetazoa" id="AEPI008902-PA"/>
    </source>
</evidence>
<feature type="compositionally biased region" description="Low complexity" evidence="7">
    <location>
        <begin position="586"/>
        <end position="601"/>
    </location>
</feature>
<evidence type="ECO:0000259" key="8">
    <source>
        <dbReference type="PROSITE" id="PS50090"/>
    </source>
</evidence>
<feature type="compositionally biased region" description="Low complexity" evidence="7">
    <location>
        <begin position="399"/>
        <end position="410"/>
    </location>
</feature>
<organism evidence="10 11">
    <name type="scientific">Anopheles epiroticus</name>
    <dbReference type="NCBI Taxonomy" id="199890"/>
    <lineage>
        <taxon>Eukaryota</taxon>
        <taxon>Metazoa</taxon>
        <taxon>Ecdysozoa</taxon>
        <taxon>Arthropoda</taxon>
        <taxon>Hexapoda</taxon>
        <taxon>Insecta</taxon>
        <taxon>Pterygota</taxon>
        <taxon>Neoptera</taxon>
        <taxon>Endopterygota</taxon>
        <taxon>Diptera</taxon>
        <taxon>Nematocera</taxon>
        <taxon>Culicoidea</taxon>
        <taxon>Culicidae</taxon>
        <taxon>Anophelinae</taxon>
        <taxon>Anopheles</taxon>
    </lineage>
</organism>
<keyword evidence="4" id="KW-0238">DNA-binding</keyword>
<evidence type="ECO:0000256" key="7">
    <source>
        <dbReference type="SAM" id="MobiDB-lite"/>
    </source>
</evidence>
<feature type="compositionally biased region" description="Polar residues" evidence="7">
    <location>
        <begin position="566"/>
        <end position="585"/>
    </location>
</feature>
<dbReference type="Pfam" id="PF13921">
    <property type="entry name" value="Myb_DNA-bind_6"/>
    <property type="match status" value="1"/>
</dbReference>
<keyword evidence="11" id="KW-1185">Reference proteome</keyword>
<accession>A0A182PPM3</accession>
<feature type="domain" description="HTH myb-type" evidence="9">
    <location>
        <begin position="66"/>
        <end position="121"/>
    </location>
</feature>
<dbReference type="SUPFAM" id="SSF46689">
    <property type="entry name" value="Homeodomain-like"/>
    <property type="match status" value="2"/>
</dbReference>
<dbReference type="PROSITE" id="PS50090">
    <property type="entry name" value="MYB_LIKE"/>
    <property type="match status" value="3"/>
</dbReference>
<name>A0A182PPM3_9DIPT</name>
<dbReference type="SMART" id="SM00717">
    <property type="entry name" value="SANT"/>
    <property type="match status" value="3"/>
</dbReference>
<reference evidence="11" key="1">
    <citation type="submission" date="2013-03" db="EMBL/GenBank/DDBJ databases">
        <title>The Genome Sequence of Anopheles epiroticus epiroticus2.</title>
        <authorList>
            <consortium name="The Broad Institute Genomics Platform"/>
            <person name="Neafsey D.E."/>
            <person name="Howell P."/>
            <person name="Walker B."/>
            <person name="Young S.K."/>
            <person name="Zeng Q."/>
            <person name="Gargeya S."/>
            <person name="Fitzgerald M."/>
            <person name="Haas B."/>
            <person name="Abouelleil A."/>
            <person name="Allen A.W."/>
            <person name="Alvarado L."/>
            <person name="Arachchi H.M."/>
            <person name="Berlin A.M."/>
            <person name="Chapman S.B."/>
            <person name="Gainer-Dewar J."/>
            <person name="Goldberg J."/>
            <person name="Griggs A."/>
            <person name="Gujja S."/>
            <person name="Hansen M."/>
            <person name="Howarth C."/>
            <person name="Imamovic A."/>
            <person name="Ireland A."/>
            <person name="Larimer J."/>
            <person name="McCowan C."/>
            <person name="Murphy C."/>
            <person name="Pearson M."/>
            <person name="Poon T.W."/>
            <person name="Priest M."/>
            <person name="Roberts A."/>
            <person name="Saif S."/>
            <person name="Shea T."/>
            <person name="Sisk P."/>
            <person name="Sykes S."/>
            <person name="Wortman J."/>
            <person name="Nusbaum C."/>
            <person name="Birren B."/>
        </authorList>
    </citation>
    <scope>NUCLEOTIDE SEQUENCE [LARGE SCALE GENOMIC DNA]</scope>
    <source>
        <strain evidence="11">Epiroticus2</strain>
    </source>
</reference>
<feature type="region of interest" description="Disordered" evidence="7">
    <location>
        <begin position="397"/>
        <end position="429"/>
    </location>
</feature>
<feature type="region of interest" description="Disordered" evidence="7">
    <location>
        <begin position="566"/>
        <end position="631"/>
    </location>
</feature>
<dbReference type="AlphaFoldDB" id="A0A182PPM3"/>
<dbReference type="PANTHER" id="PTHR45614:SF25">
    <property type="entry name" value="MYB PROTEIN"/>
    <property type="match status" value="1"/>
</dbReference>
<evidence type="ECO:0000256" key="4">
    <source>
        <dbReference type="ARBA" id="ARBA00023125"/>
    </source>
</evidence>
<dbReference type="VEuPathDB" id="VectorBase:AEPI008902"/>
<dbReference type="Gene3D" id="1.10.10.60">
    <property type="entry name" value="Homeodomain-like"/>
    <property type="match status" value="3"/>
</dbReference>
<feature type="compositionally biased region" description="Basic and acidic residues" evidence="7">
    <location>
        <begin position="494"/>
        <end position="519"/>
    </location>
</feature>
<proteinExistence type="predicted"/>
<feature type="compositionally biased region" description="Basic and acidic residues" evidence="7">
    <location>
        <begin position="9"/>
        <end position="25"/>
    </location>
</feature>
<feature type="domain" description="HTH myb-type" evidence="9">
    <location>
        <begin position="122"/>
        <end position="172"/>
    </location>
</feature>
<evidence type="ECO:0000313" key="11">
    <source>
        <dbReference type="Proteomes" id="UP000075885"/>
    </source>
</evidence>
<evidence type="ECO:0000256" key="3">
    <source>
        <dbReference type="ARBA" id="ARBA00023015"/>
    </source>
</evidence>
<keyword evidence="3" id="KW-0805">Transcription regulation</keyword>
<feature type="compositionally biased region" description="Gly residues" evidence="7">
    <location>
        <begin position="411"/>
        <end position="423"/>
    </location>
</feature>
<dbReference type="Pfam" id="PF09316">
    <property type="entry name" value="Cmyb_C"/>
    <property type="match status" value="1"/>
</dbReference>
<dbReference type="InterPro" id="IPR050560">
    <property type="entry name" value="MYB_TF"/>
</dbReference>
<feature type="domain" description="Myb-like" evidence="8">
    <location>
        <begin position="66"/>
        <end position="117"/>
    </location>
</feature>
<dbReference type="CDD" id="cd00167">
    <property type="entry name" value="SANT"/>
    <property type="match status" value="3"/>
</dbReference>
<feature type="domain" description="Myb-like" evidence="8">
    <location>
        <begin position="15"/>
        <end position="65"/>
    </location>
</feature>
<feature type="domain" description="Myb-like" evidence="8">
    <location>
        <begin position="118"/>
        <end position="168"/>
    </location>
</feature>
<dbReference type="GO" id="GO:0000981">
    <property type="term" value="F:DNA-binding transcription factor activity, RNA polymerase II-specific"/>
    <property type="evidence" value="ECO:0007669"/>
    <property type="project" value="TreeGrafter"/>
</dbReference>
<dbReference type="InterPro" id="IPR001005">
    <property type="entry name" value="SANT/Myb"/>
</dbReference>
<evidence type="ECO:0000256" key="1">
    <source>
        <dbReference type="ARBA" id="ARBA00004123"/>
    </source>
</evidence>
<dbReference type="PROSITE" id="PS51294">
    <property type="entry name" value="HTH_MYB"/>
    <property type="match status" value="3"/>
</dbReference>
<keyword evidence="2" id="KW-0677">Repeat</keyword>
<protein>
    <submittedName>
        <fullName evidence="10">Uncharacterized protein</fullName>
    </submittedName>
</protein>
<evidence type="ECO:0000256" key="2">
    <source>
        <dbReference type="ARBA" id="ARBA00022737"/>
    </source>
</evidence>
<dbReference type="STRING" id="199890.A0A182PPM3"/>
<feature type="domain" description="HTH myb-type" evidence="9">
    <location>
        <begin position="20"/>
        <end position="65"/>
    </location>
</feature>
<dbReference type="GO" id="GO:0005634">
    <property type="term" value="C:nucleus"/>
    <property type="evidence" value="ECO:0007669"/>
    <property type="project" value="UniProtKB-SubCell"/>
</dbReference>
<reference evidence="10" key="2">
    <citation type="submission" date="2020-05" db="UniProtKB">
        <authorList>
            <consortium name="EnsemblMetazoa"/>
        </authorList>
    </citation>
    <scope>IDENTIFICATION</scope>
    <source>
        <strain evidence="10">Epiroticus2</strain>
    </source>
</reference>
<feature type="region of interest" description="Disordered" evidence="7">
    <location>
        <begin position="353"/>
        <end position="381"/>
    </location>
</feature>
<keyword evidence="5" id="KW-0804">Transcription</keyword>